<dbReference type="InterPro" id="IPR036388">
    <property type="entry name" value="WH-like_DNA-bd_sf"/>
</dbReference>
<protein>
    <submittedName>
        <fullName evidence="2">PadR-like family transcriptional regulator</fullName>
    </submittedName>
</protein>
<dbReference type="KEGG" id="mol:YLM1_0172"/>
<evidence type="ECO:0000313" key="2">
    <source>
        <dbReference type="EMBL" id="AMK14732.1"/>
    </source>
</evidence>
<keyword evidence="3" id="KW-1185">Reference proteome</keyword>
<dbReference type="EMBL" id="CP014265">
    <property type="protein sequence ID" value="AMK14732.1"/>
    <property type="molecule type" value="Genomic_DNA"/>
</dbReference>
<reference evidence="2 3" key="1">
    <citation type="journal article" date="2016" name="Genome Announc.">
        <title>Draft Genome Sequence of the Rumen Methanogen Methanobrevibacter olleyae YLM1.</title>
        <authorList>
            <person name="Kelly W.J."/>
            <person name="Li D."/>
            <person name="Lambie S.C."/>
            <person name="Cox F."/>
            <person name="Attwood G.T."/>
            <person name="Altermann E."/>
            <person name="Leahy S.C."/>
        </authorList>
    </citation>
    <scope>NUCLEOTIDE SEQUENCE [LARGE SCALE GENOMIC DNA]</scope>
    <source>
        <strain evidence="2 3">YLM1</strain>
    </source>
</reference>
<dbReference type="InterPro" id="IPR036390">
    <property type="entry name" value="WH_DNA-bd_sf"/>
</dbReference>
<evidence type="ECO:0000313" key="3">
    <source>
        <dbReference type="Proteomes" id="UP000066376"/>
    </source>
</evidence>
<dbReference type="STRING" id="294671.YLM1_0172"/>
<dbReference type="SUPFAM" id="SSF46785">
    <property type="entry name" value="Winged helix' DNA-binding domain"/>
    <property type="match status" value="1"/>
</dbReference>
<name>A0A126QY58_METOL</name>
<proteinExistence type="predicted"/>
<dbReference type="InterPro" id="IPR005149">
    <property type="entry name" value="Tscrpt_reg_PadR_N"/>
</dbReference>
<reference evidence="3" key="2">
    <citation type="submission" date="2016-02" db="EMBL/GenBank/DDBJ databases">
        <title>The draft genome sequence of the rumen methanogen Methanobrevibacter olleyae YLM1.</title>
        <authorList>
            <consortium name="New Zealand Agricultural Greenhouse Gas Research Centre/Pastoral Greenhouse Gas Research Consortium"/>
            <person name="Kelly W.J."/>
            <person name="Li D."/>
            <person name="Lambie S.C."/>
            <person name="Attwood G.T."/>
            <person name="Altermann E."/>
            <person name="Leahy S.C."/>
        </authorList>
    </citation>
    <scope>NUCLEOTIDE SEQUENCE [LARGE SCALE GENOMIC DNA]</scope>
    <source>
        <strain evidence="3">YLM1</strain>
    </source>
</reference>
<accession>A0A126QY58</accession>
<organism evidence="2 3">
    <name type="scientific">Methanobrevibacter olleyae</name>
    <dbReference type="NCBI Taxonomy" id="294671"/>
    <lineage>
        <taxon>Archaea</taxon>
        <taxon>Methanobacteriati</taxon>
        <taxon>Methanobacteriota</taxon>
        <taxon>Methanomada group</taxon>
        <taxon>Methanobacteria</taxon>
        <taxon>Methanobacteriales</taxon>
        <taxon>Methanobacteriaceae</taxon>
        <taxon>Methanobrevibacter</taxon>
    </lineage>
</organism>
<dbReference type="PATRIC" id="fig|294671.3.peg.173"/>
<gene>
    <name evidence="2" type="ORF">YLM1_0172</name>
</gene>
<dbReference type="AlphaFoldDB" id="A0A126QY58"/>
<evidence type="ECO:0000259" key="1">
    <source>
        <dbReference type="Pfam" id="PF03551"/>
    </source>
</evidence>
<dbReference type="Proteomes" id="UP000066376">
    <property type="component" value="Chromosome"/>
</dbReference>
<dbReference type="Pfam" id="PF03551">
    <property type="entry name" value="PadR"/>
    <property type="match status" value="1"/>
</dbReference>
<dbReference type="PANTHER" id="PTHR43252:SF2">
    <property type="entry name" value="TRANSCRIPTION REGULATOR, PADR-LIKE FAMILY"/>
    <property type="match status" value="1"/>
</dbReference>
<sequence length="136" mass="16015">MDINESLKNEYSKFFRENKVLQHSVNGFSRFLILWTIKHNGKIHGYAIMKEIDEFFGILIDDGSLNKISPSKIYPILNKMEETGLITSNSEIQDNKELKFYEITDKGNFLLEYIRENYLKIKNTSKGSLFFEEFLD</sequence>
<dbReference type="Gene3D" id="1.10.10.10">
    <property type="entry name" value="Winged helix-like DNA-binding domain superfamily/Winged helix DNA-binding domain"/>
    <property type="match status" value="1"/>
</dbReference>
<dbReference type="GeneID" id="28488467"/>
<feature type="domain" description="Transcription regulator PadR N-terminal" evidence="1">
    <location>
        <begin position="34"/>
        <end position="108"/>
    </location>
</feature>
<dbReference type="PANTHER" id="PTHR43252">
    <property type="entry name" value="TRANSCRIPTIONAL REGULATOR YQJI"/>
    <property type="match status" value="1"/>
</dbReference>
<dbReference type="RefSeq" id="WP_067145391.1">
    <property type="nucleotide sequence ID" value="NZ_CP014265.1"/>
</dbReference>